<dbReference type="InterPro" id="IPR027417">
    <property type="entry name" value="P-loop_NTPase"/>
</dbReference>
<dbReference type="Gene3D" id="3.40.50.300">
    <property type="entry name" value="P-loop containing nucleotide triphosphate hydrolases"/>
    <property type="match status" value="1"/>
</dbReference>
<dbReference type="CDD" id="cd18008">
    <property type="entry name" value="DEXDc_SHPRH-like"/>
    <property type="match status" value="1"/>
</dbReference>
<dbReference type="InterPro" id="IPR049730">
    <property type="entry name" value="SNF2/RAD54-like_C"/>
</dbReference>
<dbReference type="CDD" id="cd18793">
    <property type="entry name" value="SF2_C_SNF"/>
    <property type="match status" value="1"/>
</dbReference>
<dbReference type="PROSITE" id="PS51194">
    <property type="entry name" value="HELICASE_CTER"/>
    <property type="match status" value="1"/>
</dbReference>
<evidence type="ECO:0000256" key="3">
    <source>
        <dbReference type="ARBA" id="ARBA00022723"/>
    </source>
</evidence>
<proteinExistence type="inferred from homology"/>
<keyword evidence="8" id="KW-0347">Helicase</keyword>
<dbReference type="OrthoDB" id="448448at2759"/>
<evidence type="ECO:0000313" key="18">
    <source>
        <dbReference type="EMBL" id="KIM70117.1"/>
    </source>
</evidence>
<reference evidence="18 19" key="1">
    <citation type="submission" date="2014-04" db="EMBL/GenBank/DDBJ databases">
        <authorList>
            <consortium name="DOE Joint Genome Institute"/>
            <person name="Kuo A."/>
            <person name="Kohler A."/>
            <person name="Nagy L.G."/>
            <person name="Floudas D."/>
            <person name="Copeland A."/>
            <person name="Barry K.W."/>
            <person name="Cichocki N."/>
            <person name="Veneault-Fourrey C."/>
            <person name="LaButti K."/>
            <person name="Lindquist E.A."/>
            <person name="Lipzen A."/>
            <person name="Lundell T."/>
            <person name="Morin E."/>
            <person name="Murat C."/>
            <person name="Sun H."/>
            <person name="Tunlid A."/>
            <person name="Henrissat B."/>
            <person name="Grigoriev I.V."/>
            <person name="Hibbett D.S."/>
            <person name="Martin F."/>
            <person name="Nordberg H.P."/>
            <person name="Cantor M.N."/>
            <person name="Hua S.X."/>
        </authorList>
    </citation>
    <scope>NUCLEOTIDE SEQUENCE [LARGE SCALE GENOMIC DNA]</scope>
    <source>
        <strain evidence="18 19">Foug A</strain>
    </source>
</reference>
<dbReference type="HOGENOM" id="CLU_000315_2_5_1"/>
<keyword evidence="11" id="KW-0234">DNA repair</keyword>
<protein>
    <recommendedName>
        <fullName evidence="20">DNA repair protein RAD5</fullName>
    </recommendedName>
</protein>
<dbReference type="InterPro" id="IPR000330">
    <property type="entry name" value="SNF2_N"/>
</dbReference>
<evidence type="ECO:0000259" key="16">
    <source>
        <dbReference type="PROSITE" id="PS51192"/>
    </source>
</evidence>
<evidence type="ECO:0000256" key="1">
    <source>
        <dbReference type="ARBA" id="ARBA00004123"/>
    </source>
</evidence>
<dbReference type="InterPro" id="IPR018957">
    <property type="entry name" value="Znf_C3HC4_RING-type"/>
</dbReference>
<dbReference type="GO" id="GO:0008094">
    <property type="term" value="F:ATP-dependent activity, acting on DNA"/>
    <property type="evidence" value="ECO:0007669"/>
    <property type="project" value="TreeGrafter"/>
</dbReference>
<dbReference type="EMBL" id="KN822005">
    <property type="protein sequence ID" value="KIM70117.1"/>
    <property type="molecule type" value="Genomic_DNA"/>
</dbReference>
<evidence type="ECO:0000256" key="4">
    <source>
        <dbReference type="ARBA" id="ARBA00022741"/>
    </source>
</evidence>
<dbReference type="Proteomes" id="UP000053989">
    <property type="component" value="Unassembled WGS sequence"/>
</dbReference>
<dbReference type="SUPFAM" id="SSF57850">
    <property type="entry name" value="RING/U-box"/>
    <property type="match status" value="1"/>
</dbReference>
<comment type="similarity">
    <text evidence="2">Belongs to the SNF2/RAD54 helicase family.</text>
</comment>
<evidence type="ECO:0000256" key="11">
    <source>
        <dbReference type="ARBA" id="ARBA00023204"/>
    </source>
</evidence>
<keyword evidence="4" id="KW-0547">Nucleotide-binding</keyword>
<evidence type="ECO:0000256" key="13">
    <source>
        <dbReference type="PROSITE-ProRule" id="PRU00175"/>
    </source>
</evidence>
<dbReference type="GO" id="GO:0004386">
    <property type="term" value="F:helicase activity"/>
    <property type="evidence" value="ECO:0007669"/>
    <property type="project" value="UniProtKB-KW"/>
</dbReference>
<dbReference type="SMART" id="SM00184">
    <property type="entry name" value="RING"/>
    <property type="match status" value="1"/>
</dbReference>
<evidence type="ECO:0000256" key="5">
    <source>
        <dbReference type="ARBA" id="ARBA00022763"/>
    </source>
</evidence>
<dbReference type="STRING" id="1036808.A0A0C3AYR2"/>
<dbReference type="PROSITE" id="PS50089">
    <property type="entry name" value="ZF_RING_2"/>
    <property type="match status" value="1"/>
</dbReference>
<keyword evidence="5" id="KW-0227">DNA damage</keyword>
<dbReference type="GO" id="GO:0006281">
    <property type="term" value="P:DNA repair"/>
    <property type="evidence" value="ECO:0007669"/>
    <property type="project" value="UniProtKB-KW"/>
</dbReference>
<dbReference type="SMART" id="SM00487">
    <property type="entry name" value="DEXDc"/>
    <property type="match status" value="1"/>
</dbReference>
<dbReference type="Pfam" id="PF00271">
    <property type="entry name" value="Helicase_C"/>
    <property type="match status" value="1"/>
</dbReference>
<dbReference type="PANTHER" id="PTHR45626:SF22">
    <property type="entry name" value="DNA REPAIR PROTEIN RAD5"/>
    <property type="match status" value="1"/>
</dbReference>
<dbReference type="PANTHER" id="PTHR45626">
    <property type="entry name" value="TRANSCRIPTION TERMINATION FACTOR 2-RELATED"/>
    <property type="match status" value="1"/>
</dbReference>
<dbReference type="GO" id="GO:0008270">
    <property type="term" value="F:zinc ion binding"/>
    <property type="evidence" value="ECO:0007669"/>
    <property type="project" value="UniProtKB-KW"/>
</dbReference>
<evidence type="ECO:0000256" key="10">
    <source>
        <dbReference type="ARBA" id="ARBA00022840"/>
    </source>
</evidence>
<keyword evidence="19" id="KW-1185">Reference proteome</keyword>
<evidence type="ECO:0000259" key="15">
    <source>
        <dbReference type="PROSITE" id="PS50089"/>
    </source>
</evidence>
<evidence type="ECO:0008006" key="20">
    <source>
        <dbReference type="Google" id="ProtNLM"/>
    </source>
</evidence>
<dbReference type="PROSITE" id="PS51192">
    <property type="entry name" value="HELICASE_ATP_BIND_1"/>
    <property type="match status" value="1"/>
</dbReference>
<dbReference type="GO" id="GO:0016818">
    <property type="term" value="F:hydrolase activity, acting on acid anhydrides, in phosphorus-containing anhydrides"/>
    <property type="evidence" value="ECO:0007669"/>
    <property type="project" value="InterPro"/>
</dbReference>
<gene>
    <name evidence="18" type="ORF">SCLCIDRAFT_1207415</name>
</gene>
<feature type="region of interest" description="Disordered" evidence="14">
    <location>
        <begin position="171"/>
        <end position="197"/>
    </location>
</feature>
<feature type="domain" description="Helicase ATP-binding" evidence="16">
    <location>
        <begin position="478"/>
        <end position="686"/>
    </location>
</feature>
<name>A0A0C3AYR2_9AGAM</name>
<dbReference type="Pfam" id="PF08797">
    <property type="entry name" value="HIRAN"/>
    <property type="match status" value="1"/>
</dbReference>
<dbReference type="InterPro" id="IPR014001">
    <property type="entry name" value="Helicase_ATP-bd"/>
</dbReference>
<accession>A0A0C3AYR2</accession>
<dbReference type="Gene3D" id="3.30.40.10">
    <property type="entry name" value="Zinc/RING finger domain, C3HC4 (zinc finger)"/>
    <property type="match status" value="1"/>
</dbReference>
<dbReference type="AlphaFoldDB" id="A0A0C3AYR2"/>
<dbReference type="Gene3D" id="3.40.50.10810">
    <property type="entry name" value="Tandem AAA-ATPase domain"/>
    <property type="match status" value="1"/>
</dbReference>
<evidence type="ECO:0000256" key="14">
    <source>
        <dbReference type="SAM" id="MobiDB-lite"/>
    </source>
</evidence>
<dbReference type="InterPro" id="IPR001841">
    <property type="entry name" value="Znf_RING"/>
</dbReference>
<dbReference type="SMART" id="SM00490">
    <property type="entry name" value="HELICc"/>
    <property type="match status" value="1"/>
</dbReference>
<dbReference type="SUPFAM" id="SSF52540">
    <property type="entry name" value="P-loop containing nucleoside triphosphate hydrolases"/>
    <property type="match status" value="2"/>
</dbReference>
<evidence type="ECO:0000256" key="8">
    <source>
        <dbReference type="ARBA" id="ARBA00022806"/>
    </source>
</evidence>
<feature type="compositionally biased region" description="Low complexity" evidence="14">
    <location>
        <begin position="97"/>
        <end position="117"/>
    </location>
</feature>
<dbReference type="FunCoup" id="A0A0C3AYR2">
    <property type="interactions" value="233"/>
</dbReference>
<dbReference type="InParanoid" id="A0A0C3AYR2"/>
<evidence type="ECO:0000256" key="2">
    <source>
        <dbReference type="ARBA" id="ARBA00007025"/>
    </source>
</evidence>
<feature type="compositionally biased region" description="Basic and acidic residues" evidence="14">
    <location>
        <begin position="56"/>
        <end position="65"/>
    </location>
</feature>
<dbReference type="SMART" id="SM00910">
    <property type="entry name" value="HIRAN"/>
    <property type="match status" value="1"/>
</dbReference>
<dbReference type="InterPro" id="IPR014905">
    <property type="entry name" value="HIRAN"/>
</dbReference>
<reference evidence="19" key="2">
    <citation type="submission" date="2015-01" db="EMBL/GenBank/DDBJ databases">
        <title>Evolutionary Origins and Diversification of the Mycorrhizal Mutualists.</title>
        <authorList>
            <consortium name="DOE Joint Genome Institute"/>
            <consortium name="Mycorrhizal Genomics Consortium"/>
            <person name="Kohler A."/>
            <person name="Kuo A."/>
            <person name="Nagy L.G."/>
            <person name="Floudas D."/>
            <person name="Copeland A."/>
            <person name="Barry K.W."/>
            <person name="Cichocki N."/>
            <person name="Veneault-Fourrey C."/>
            <person name="LaButti K."/>
            <person name="Lindquist E.A."/>
            <person name="Lipzen A."/>
            <person name="Lundell T."/>
            <person name="Morin E."/>
            <person name="Murat C."/>
            <person name="Riley R."/>
            <person name="Ohm R."/>
            <person name="Sun H."/>
            <person name="Tunlid A."/>
            <person name="Henrissat B."/>
            <person name="Grigoriev I.V."/>
            <person name="Hibbett D.S."/>
            <person name="Martin F."/>
        </authorList>
    </citation>
    <scope>NUCLEOTIDE SEQUENCE [LARGE SCALE GENOMIC DNA]</scope>
    <source>
        <strain evidence="19">Foug A</strain>
    </source>
</reference>
<keyword evidence="7" id="KW-0378">Hydrolase</keyword>
<keyword evidence="12" id="KW-0539">Nucleus</keyword>
<dbReference type="GO" id="GO:0005524">
    <property type="term" value="F:ATP binding"/>
    <property type="evidence" value="ECO:0007669"/>
    <property type="project" value="UniProtKB-KW"/>
</dbReference>
<feature type="domain" description="Helicase C-terminal" evidence="17">
    <location>
        <begin position="955"/>
        <end position="1120"/>
    </location>
</feature>
<evidence type="ECO:0000259" key="17">
    <source>
        <dbReference type="PROSITE" id="PS51194"/>
    </source>
</evidence>
<feature type="compositionally biased region" description="Basic and acidic residues" evidence="14">
    <location>
        <begin position="171"/>
        <end position="193"/>
    </location>
</feature>
<dbReference type="InterPro" id="IPR050628">
    <property type="entry name" value="SNF2_RAD54_helicase_TF"/>
</dbReference>
<keyword evidence="9" id="KW-0862">Zinc</keyword>
<dbReference type="Pfam" id="PF00097">
    <property type="entry name" value="zf-C3HC4"/>
    <property type="match status" value="1"/>
</dbReference>
<feature type="domain" description="RING-type" evidence="15">
    <location>
        <begin position="860"/>
        <end position="904"/>
    </location>
</feature>
<comment type="subcellular location">
    <subcellularLocation>
        <location evidence="1">Nucleus</location>
    </subcellularLocation>
</comment>
<dbReference type="Pfam" id="PF00176">
    <property type="entry name" value="SNF2-rel_dom"/>
    <property type="match status" value="1"/>
</dbReference>
<evidence type="ECO:0000256" key="9">
    <source>
        <dbReference type="ARBA" id="ARBA00022833"/>
    </source>
</evidence>
<keyword evidence="10" id="KW-0067">ATP-binding</keyword>
<sequence>MSGRALFFAGSDDDEDSSPAGHKSQVANAVEPSVPGVAPREQRLFLADSDEEQEEERVSRFEGPPKHSSGLLPPDDGVDDFLSEAELLPLEAIPRAPSVSSLSSGLSGRGSSPVPSESSPPPAKKRRLLPDKVPALPPNTGDSYLGCLVVGNAWSTAKGKGYISPGDEVLVERDGLDDTPRSSKGRNKETADKGKKKQLTLKAMVKPQPSKFTRRKADAVIRLTNKAGFEFGRLPQDVSAWISRLLDMDIITFKGSTMIDCPAVLHSGADLIVSLSVYIRASAFKPPNASGTERNNVVLGIGQETEDELVLRERKAALLTLFDVLNLRPRRGACVPKANQISAGVSERPSEHVTAKRHIKTEIVGDGEEIEVEDGEELSDNELELIYRKAQKNDQALAEMNPPSAFNLTLRGYQKQALMWMHSMESGEMSARKATSMHPLWSEYAFPSEPRGGVIDLTEDEKPFYFNPYSGELSLVFPKAELKLKGGILADAMGMGKTIMLAALIHTNKEPDPGGEEDSSRVRQVRLDNAFRPVRADKRKQPKFGSSATLIVAPTSLLSQWSEELQRASAPGTLRVTVWHGQNRLDLEALHSDGENDRSIPVVLTSYGVLASEHSKFQKAPNQSSIFQVKWLRVILDEAHHCKSKTSKTARAVYALHSSRRWAVTGTPIVNKLEDLYSLVKFLRFTPWSSYSFFRSFIVVPFLARDPKAIEIVQVILESVLLRREKNMRDSSGNRIIELPAKEISVETLQFTPAERIIYDSIFDTAKRNFDQLSAKGLIGKNYTHILAMLMRLRRAVLHPDLVMARDDQGAMKQNPQYNAIDVDMLMSDIAKDSNCEGGSKNAFAESVLANLTTSSDVECPICLDVAEAPLIIPPCMHQCCRDCIIAHIAACSERGEEGRCPTCLQGPIKENELIEVFRPKTQQGQEDSLFTTDKMQAGVILRRNDFRSSTKLDALIQNLRRLQDQDPYFRAIVFSQFTSFLSLISTALDRECLNWYRFDGTMDMKKRSAAIAEFKQNERKPKILLISLKAGGVGLNLTSANYVFMMDCWWNTATEHQAIDRVHRLGQEKPVYVKHFIVENTIEGRILDIQKRKTAIIKEAFRGTQKSGNGDSESIENLKVIFGDT</sequence>
<dbReference type="InterPro" id="IPR038718">
    <property type="entry name" value="SNF2-like_sf"/>
</dbReference>
<dbReference type="GO" id="GO:0005634">
    <property type="term" value="C:nucleus"/>
    <property type="evidence" value="ECO:0007669"/>
    <property type="project" value="UniProtKB-SubCell"/>
</dbReference>
<evidence type="ECO:0000256" key="6">
    <source>
        <dbReference type="ARBA" id="ARBA00022771"/>
    </source>
</evidence>
<evidence type="ECO:0000256" key="7">
    <source>
        <dbReference type="ARBA" id="ARBA00022801"/>
    </source>
</evidence>
<organism evidence="18 19">
    <name type="scientific">Scleroderma citrinum Foug A</name>
    <dbReference type="NCBI Taxonomy" id="1036808"/>
    <lineage>
        <taxon>Eukaryota</taxon>
        <taxon>Fungi</taxon>
        <taxon>Dikarya</taxon>
        <taxon>Basidiomycota</taxon>
        <taxon>Agaricomycotina</taxon>
        <taxon>Agaricomycetes</taxon>
        <taxon>Agaricomycetidae</taxon>
        <taxon>Boletales</taxon>
        <taxon>Sclerodermatineae</taxon>
        <taxon>Sclerodermataceae</taxon>
        <taxon>Scleroderma</taxon>
    </lineage>
</organism>
<keyword evidence="6 13" id="KW-0863">Zinc-finger</keyword>
<dbReference type="InterPro" id="IPR001650">
    <property type="entry name" value="Helicase_C-like"/>
</dbReference>
<dbReference type="InterPro" id="IPR013083">
    <property type="entry name" value="Znf_RING/FYVE/PHD"/>
</dbReference>
<dbReference type="GO" id="GO:0003676">
    <property type="term" value="F:nucleic acid binding"/>
    <property type="evidence" value="ECO:0007669"/>
    <property type="project" value="InterPro"/>
</dbReference>
<keyword evidence="3" id="KW-0479">Metal-binding</keyword>
<feature type="region of interest" description="Disordered" evidence="14">
    <location>
        <begin position="1"/>
        <end position="141"/>
    </location>
</feature>
<evidence type="ECO:0000256" key="12">
    <source>
        <dbReference type="ARBA" id="ARBA00023242"/>
    </source>
</evidence>
<evidence type="ECO:0000313" key="19">
    <source>
        <dbReference type="Proteomes" id="UP000053989"/>
    </source>
</evidence>